<comment type="caution">
    <text evidence="17">The sequence shown here is derived from an EMBL/GenBank/DDBJ whole genome shotgun (WGS) entry which is preliminary data.</text>
</comment>
<evidence type="ECO:0000256" key="8">
    <source>
        <dbReference type="ARBA" id="ARBA00022741"/>
    </source>
</evidence>
<accession>A0ABX2DT11</accession>
<evidence type="ECO:0000313" key="17">
    <source>
        <dbReference type="EMBL" id="NQX46566.1"/>
    </source>
</evidence>
<evidence type="ECO:0000313" key="18">
    <source>
        <dbReference type="Proteomes" id="UP000711047"/>
    </source>
</evidence>
<keyword evidence="11 14" id="KW-1133">Transmembrane helix</keyword>
<evidence type="ECO:0000256" key="10">
    <source>
        <dbReference type="ARBA" id="ARBA00022840"/>
    </source>
</evidence>
<feature type="transmembrane region" description="Helical" evidence="14">
    <location>
        <begin position="46"/>
        <end position="68"/>
    </location>
</feature>
<comment type="catalytic activity">
    <reaction evidence="1">
        <text>ATP + protein L-histidine = ADP + protein N-phospho-L-histidine.</text>
        <dbReference type="EC" id="2.7.13.3"/>
    </reaction>
</comment>
<proteinExistence type="predicted"/>
<dbReference type="PROSITE" id="PS50109">
    <property type="entry name" value="HIS_KIN"/>
    <property type="match status" value="1"/>
</dbReference>
<keyword evidence="13 14" id="KW-0472">Membrane</keyword>
<dbReference type="SMART" id="SM00304">
    <property type="entry name" value="HAMP"/>
    <property type="match status" value="2"/>
</dbReference>
<dbReference type="CDD" id="cd00075">
    <property type="entry name" value="HATPase"/>
    <property type="match status" value="1"/>
</dbReference>
<keyword evidence="18" id="KW-1185">Reference proteome</keyword>
<dbReference type="PROSITE" id="PS50885">
    <property type="entry name" value="HAMP"/>
    <property type="match status" value="2"/>
</dbReference>
<evidence type="ECO:0000256" key="6">
    <source>
        <dbReference type="ARBA" id="ARBA00022679"/>
    </source>
</evidence>
<dbReference type="EMBL" id="JABMKX010000007">
    <property type="protein sequence ID" value="NQX46566.1"/>
    <property type="molecule type" value="Genomic_DNA"/>
</dbReference>
<evidence type="ECO:0000256" key="7">
    <source>
        <dbReference type="ARBA" id="ARBA00022692"/>
    </source>
</evidence>
<evidence type="ECO:0000256" key="2">
    <source>
        <dbReference type="ARBA" id="ARBA00004651"/>
    </source>
</evidence>
<evidence type="ECO:0000256" key="14">
    <source>
        <dbReference type="SAM" id="Phobius"/>
    </source>
</evidence>
<keyword evidence="6" id="KW-0808">Transferase</keyword>
<evidence type="ECO:0000256" key="3">
    <source>
        <dbReference type="ARBA" id="ARBA00012438"/>
    </source>
</evidence>
<dbReference type="Gene3D" id="3.30.565.10">
    <property type="entry name" value="Histidine kinase-like ATPase, C-terminal domain"/>
    <property type="match status" value="1"/>
</dbReference>
<dbReference type="EC" id="2.7.13.3" evidence="3"/>
<dbReference type="SUPFAM" id="SSF55874">
    <property type="entry name" value="ATPase domain of HSP90 chaperone/DNA topoisomerase II/histidine kinase"/>
    <property type="match status" value="1"/>
</dbReference>
<dbReference type="SMART" id="SM00387">
    <property type="entry name" value="HATPase_c"/>
    <property type="match status" value="1"/>
</dbReference>
<comment type="subcellular location">
    <subcellularLocation>
        <location evidence="2">Cell membrane</location>
        <topology evidence="2">Multi-pass membrane protein</topology>
    </subcellularLocation>
</comment>
<dbReference type="InterPro" id="IPR036097">
    <property type="entry name" value="HisK_dim/P_sf"/>
</dbReference>
<evidence type="ECO:0000259" key="15">
    <source>
        <dbReference type="PROSITE" id="PS50109"/>
    </source>
</evidence>
<dbReference type="CDD" id="cd06225">
    <property type="entry name" value="HAMP"/>
    <property type="match status" value="1"/>
</dbReference>
<dbReference type="InterPro" id="IPR003594">
    <property type="entry name" value="HATPase_dom"/>
</dbReference>
<evidence type="ECO:0000256" key="11">
    <source>
        <dbReference type="ARBA" id="ARBA00022989"/>
    </source>
</evidence>
<feature type="domain" description="HAMP" evidence="16">
    <location>
        <begin position="118"/>
        <end position="162"/>
    </location>
</feature>
<dbReference type="Pfam" id="PF02518">
    <property type="entry name" value="HATPase_c"/>
    <property type="match status" value="1"/>
</dbReference>
<dbReference type="PANTHER" id="PTHR45528">
    <property type="entry name" value="SENSOR HISTIDINE KINASE CPXA"/>
    <property type="match status" value="1"/>
</dbReference>
<dbReference type="InterPro" id="IPR003661">
    <property type="entry name" value="HisK_dim/P_dom"/>
</dbReference>
<dbReference type="Pfam" id="PF00672">
    <property type="entry name" value="HAMP"/>
    <property type="match status" value="2"/>
</dbReference>
<sequence>MLIMVASLALTGAAIFFGYFMAGELQKIKYVAVPINWSIEHAGSARVMIITGILLFPITFFLASLRLVKDLREINAGLQEIMAGRFGHVVTVQGKDELSAVAESVNQLSSEWDHYLAEITRGLEEIAGGQFGYQITEIAGNKLGEVAGSINRMSMQLKHSIAEERKAEKTKNDLITGVSHDLRTPLTSILGFLEVIEEDRYLDEVELRYYVNIAYEKSLSLRRLIDELFEYTRINNGMPLELNELDIAGLICQLEEEFVPITENAGMEIRVSMQEGEFKIQADGGLLVRAYENIIANAIQYGKAGKYIDIDIARDGDMLVVRITNYGDPIPERDLPFIFDRFYRVESSRSKQTGGTGLGLAIAKSIIDVHGGNITAYSSKKATIFETRFSGSVIHQAHEAVPDVVNTESKPLPAALPKRDLTHKQKSPSRQRGLFQSRLAAVSMIVLLICAVALISVKNPVTSLVMERVNSLLFEYDEQALTQTSGNDTMTSIGGKTDKGYTLLIHQYMFNGQKLIIQYSMKNFNDIPQAQRAKQSVKPAFELDPAMLQAVPGITRDSGVMLNNNGTLNFSFNGSPPPDKFMLKVNVKELTLSDDTNQQHTLAGNWSFEIPVVINYKRKANGQSEPL</sequence>
<dbReference type="SMART" id="SM00388">
    <property type="entry name" value="HisKA"/>
    <property type="match status" value="1"/>
</dbReference>
<dbReference type="InterPro" id="IPR004358">
    <property type="entry name" value="Sig_transdc_His_kin-like_C"/>
</dbReference>
<dbReference type="Gene3D" id="1.10.287.130">
    <property type="match status" value="1"/>
</dbReference>
<dbReference type="InterPro" id="IPR003660">
    <property type="entry name" value="HAMP_dom"/>
</dbReference>
<keyword evidence="9" id="KW-0418">Kinase</keyword>
<evidence type="ECO:0000256" key="1">
    <source>
        <dbReference type="ARBA" id="ARBA00000085"/>
    </source>
</evidence>
<keyword evidence="10" id="KW-0067">ATP-binding</keyword>
<dbReference type="Gene3D" id="1.10.8.500">
    <property type="entry name" value="HAMP domain in histidine kinase"/>
    <property type="match status" value="1"/>
</dbReference>
<keyword evidence="7 14" id="KW-0812">Transmembrane</keyword>
<keyword evidence="5" id="KW-0597">Phosphoprotein</keyword>
<evidence type="ECO:0000259" key="16">
    <source>
        <dbReference type="PROSITE" id="PS50885"/>
    </source>
</evidence>
<feature type="transmembrane region" description="Helical" evidence="14">
    <location>
        <begin position="439"/>
        <end position="457"/>
    </location>
</feature>
<evidence type="ECO:0000256" key="12">
    <source>
        <dbReference type="ARBA" id="ARBA00023012"/>
    </source>
</evidence>
<evidence type="ECO:0000256" key="13">
    <source>
        <dbReference type="ARBA" id="ARBA00023136"/>
    </source>
</evidence>
<keyword evidence="12" id="KW-0902">Two-component regulatory system</keyword>
<dbReference type="CDD" id="cd00082">
    <property type="entry name" value="HisKA"/>
    <property type="match status" value="1"/>
</dbReference>
<dbReference type="SUPFAM" id="SSF47384">
    <property type="entry name" value="Homodimeric domain of signal transducing histidine kinase"/>
    <property type="match status" value="1"/>
</dbReference>
<dbReference type="Gene3D" id="2.60.40.1630">
    <property type="entry name" value="bacillus anthracis domain"/>
    <property type="match status" value="1"/>
</dbReference>
<dbReference type="InterPro" id="IPR005467">
    <property type="entry name" value="His_kinase_dom"/>
</dbReference>
<gene>
    <name evidence="17" type="ORF">HQN87_14585</name>
</gene>
<dbReference type="InterPro" id="IPR050398">
    <property type="entry name" value="HssS/ArlS-like"/>
</dbReference>
<dbReference type="Proteomes" id="UP000711047">
    <property type="component" value="Unassembled WGS sequence"/>
</dbReference>
<dbReference type="Pfam" id="PF00512">
    <property type="entry name" value="HisKA"/>
    <property type="match status" value="1"/>
</dbReference>
<reference evidence="17 18" key="1">
    <citation type="submission" date="2020-05" db="EMBL/GenBank/DDBJ databases">
        <title>Paenibacillus glebae, sp. nov., Paenibacillus humi sp. nov., Paenibacillus pedi sp. nov., Paenibacillus terrestris sp. nov. and Paenibacillus terricola sp. nov., isolated from a forest top soil sample.</title>
        <authorList>
            <person name="Qi S."/>
            <person name="Carlier A."/>
            <person name="Cnockaert M."/>
            <person name="Vandamme P."/>
        </authorList>
    </citation>
    <scope>NUCLEOTIDE SEQUENCE [LARGE SCALE GENOMIC DNA]</scope>
    <source>
        <strain evidence="17 18">LMG 29502</strain>
    </source>
</reference>
<keyword evidence="8" id="KW-0547">Nucleotide-binding</keyword>
<dbReference type="InterPro" id="IPR036890">
    <property type="entry name" value="HATPase_C_sf"/>
</dbReference>
<evidence type="ECO:0000256" key="9">
    <source>
        <dbReference type="ARBA" id="ARBA00022777"/>
    </source>
</evidence>
<feature type="domain" description="HAMP" evidence="16">
    <location>
        <begin position="65"/>
        <end position="117"/>
    </location>
</feature>
<organism evidence="17 18">
    <name type="scientific">Paenibacillus tritici</name>
    <dbReference type="NCBI Taxonomy" id="1873425"/>
    <lineage>
        <taxon>Bacteria</taxon>
        <taxon>Bacillati</taxon>
        <taxon>Bacillota</taxon>
        <taxon>Bacilli</taxon>
        <taxon>Bacillales</taxon>
        <taxon>Paenibacillaceae</taxon>
        <taxon>Paenibacillus</taxon>
    </lineage>
</organism>
<keyword evidence="4" id="KW-1003">Cell membrane</keyword>
<evidence type="ECO:0000256" key="5">
    <source>
        <dbReference type="ARBA" id="ARBA00022553"/>
    </source>
</evidence>
<protein>
    <recommendedName>
        <fullName evidence="3">histidine kinase</fullName>
        <ecNumber evidence="3">2.7.13.3</ecNumber>
    </recommendedName>
</protein>
<dbReference type="PRINTS" id="PR00344">
    <property type="entry name" value="BCTRLSENSOR"/>
</dbReference>
<name>A0ABX2DT11_9BACL</name>
<evidence type="ECO:0000256" key="4">
    <source>
        <dbReference type="ARBA" id="ARBA00022475"/>
    </source>
</evidence>
<feature type="domain" description="Histidine kinase" evidence="15">
    <location>
        <begin position="177"/>
        <end position="393"/>
    </location>
</feature>
<dbReference type="PANTHER" id="PTHR45528:SF1">
    <property type="entry name" value="SENSOR HISTIDINE KINASE CPXA"/>
    <property type="match status" value="1"/>
</dbReference>